<name>A0A0G1CPQ7_9BACT</name>
<dbReference type="Proteomes" id="UP000034050">
    <property type="component" value="Unassembled WGS sequence"/>
</dbReference>
<proteinExistence type="predicted"/>
<organism evidence="1 2">
    <name type="scientific">Candidatus Gottesmanbacteria bacterium GW2011_GWB1_43_11</name>
    <dbReference type="NCBI Taxonomy" id="1618446"/>
    <lineage>
        <taxon>Bacteria</taxon>
        <taxon>Candidatus Gottesmaniibacteriota</taxon>
    </lineage>
</organism>
<evidence type="ECO:0000313" key="1">
    <source>
        <dbReference type="EMBL" id="KKS87462.1"/>
    </source>
</evidence>
<evidence type="ECO:0000313" key="2">
    <source>
        <dbReference type="Proteomes" id="UP000034050"/>
    </source>
</evidence>
<dbReference type="STRING" id="1618446.UV61_C0002G0183"/>
<dbReference type="AlphaFoldDB" id="A0A0G1CPQ7"/>
<comment type="caution">
    <text evidence="1">The sequence shown here is derived from an EMBL/GenBank/DDBJ whole genome shotgun (WGS) entry which is preliminary data.</text>
</comment>
<accession>A0A0G1CPQ7</accession>
<dbReference type="EMBL" id="LCFD01000002">
    <property type="protein sequence ID" value="KKS87462.1"/>
    <property type="molecule type" value="Genomic_DNA"/>
</dbReference>
<protein>
    <submittedName>
        <fullName evidence="1">Uncharacterized protein</fullName>
    </submittedName>
</protein>
<sequence length="635" mass="73913">MGKKNRTIIIFAFTQKQAEWGVDYRQKHTSDQTIILAPTIEATLTLQKYQQQAFEYFNLLSQNSPLHYPQVLLPYSEKSQELVKYFNKHVEQIEVCGINFIEIFDYLLWGEFLDVFLAYALFNEIEKKWHPDAFIGFKDAADVSLASWSPRQFSYAALICAFFAPPEKVKWQEILDPSHQSRIFDYTFYLPTLFRTVLEMGGGWILKKYSNLKNRLFKIKPHEVDFLLFSGGFNLYYNKSLFEHLLSNRKYLVTTGDHLLEHEWLLKTQSFHYTPLAHFLTRQLSDQVDKTHQQISKKIDSILTQTEVTQLLFPSSLPEVCKQACLAKLRLVFRQYTLKFVRQTILAQEVIRSSRPKLVITTHDPGPSALPFVFLAKRKHIPTLVLLHGFHDVHFGADHKSDYMALWGKLVQNRFEKILHKPRKTLFTVGFPHLDEIFQKKQAFWQRNLGQFKPRNPVKIGFLCTLYPPNTFILTKYFHEVMEKFKQLPFPIEVWIRTHSGQIVHELRSLGDHYGVKTMINPKTTLNEFLESTDVIVSWDTTAILWPMLFGKPLFYMSPWWAEANIPANKYQAAWTVKNAAELVKGLDYLVHHPEAVTKLHPGQRQFLNDALGVIDGTSGEKLANLIEHLLTSSA</sequence>
<reference evidence="1 2" key="1">
    <citation type="journal article" date="2015" name="Nature">
        <title>rRNA introns, odd ribosomes, and small enigmatic genomes across a large radiation of phyla.</title>
        <authorList>
            <person name="Brown C.T."/>
            <person name="Hug L.A."/>
            <person name="Thomas B.C."/>
            <person name="Sharon I."/>
            <person name="Castelle C.J."/>
            <person name="Singh A."/>
            <person name="Wilkins M.J."/>
            <person name="Williams K.H."/>
            <person name="Banfield J.F."/>
        </authorList>
    </citation>
    <scope>NUCLEOTIDE SEQUENCE [LARGE SCALE GENOMIC DNA]</scope>
</reference>
<gene>
    <name evidence="1" type="ORF">UV61_C0002G0183</name>
</gene>
<dbReference type="SUPFAM" id="SSF53756">
    <property type="entry name" value="UDP-Glycosyltransferase/glycogen phosphorylase"/>
    <property type="match status" value="1"/>
</dbReference>